<evidence type="ECO:0000313" key="3">
    <source>
        <dbReference type="Proteomes" id="UP000310016"/>
    </source>
</evidence>
<name>A0A4U0Q7V9_9NEIS</name>
<keyword evidence="1" id="KW-0472">Membrane</keyword>
<organism evidence="2 3">
    <name type="scientific">Chitiniphilus eburneus</name>
    <dbReference type="NCBI Taxonomy" id="2571148"/>
    <lineage>
        <taxon>Bacteria</taxon>
        <taxon>Pseudomonadati</taxon>
        <taxon>Pseudomonadota</taxon>
        <taxon>Betaproteobacteria</taxon>
        <taxon>Neisseriales</taxon>
        <taxon>Chitinibacteraceae</taxon>
        <taxon>Chitiniphilus</taxon>
    </lineage>
</organism>
<feature type="transmembrane region" description="Helical" evidence="1">
    <location>
        <begin position="60"/>
        <end position="84"/>
    </location>
</feature>
<reference evidence="2 3" key="1">
    <citation type="submission" date="2019-04" db="EMBL/GenBank/DDBJ databases">
        <title>Chitiniphilus eburnea sp. nov., a novel chitinolytic bacterium isolated from aquaculture sludge.</title>
        <authorList>
            <person name="Sheng M."/>
        </authorList>
    </citation>
    <scope>NUCLEOTIDE SEQUENCE [LARGE SCALE GENOMIC DNA]</scope>
    <source>
        <strain evidence="2 3">HX-2-15</strain>
    </source>
</reference>
<protein>
    <submittedName>
        <fullName evidence="2">Uncharacterized protein</fullName>
    </submittedName>
</protein>
<gene>
    <name evidence="2" type="ORF">FAZ21_03090</name>
</gene>
<keyword evidence="1" id="KW-0812">Transmembrane</keyword>
<keyword evidence="3" id="KW-1185">Reference proteome</keyword>
<proteinExistence type="predicted"/>
<sequence>MIGIAAHQRALTGIVLADPMVGKARGGVPIVEWSGATSLRCIQKANKYRLIYKNVANEEIFFYLVLILIYLVDIWMVTSTGMTYSDYVEKQNRLFMKTGHDYEILMFQAMSSRNYVVASNVFLEAEKKQQHGLELIYLAAIYSGLYIFSDVPESERIALIDKEKALKYLQLADKYYPDNISVRFIDFYWNGSKQEQIDKLLSVDYQPTGKLIARLLEGAASEELDFRYYSAQTANWPSLDFSVLSVAAPFFSKTAQCGNVEKIKLFSPGRPINYLPSLVDVDEINYSVIDFRFQRFLKKCNKNFVNYNYRKKILDDAKKFKFIGNEQGGFLNSGQENAVVERDAQYLREVN</sequence>
<accession>A0A4U0Q7V9</accession>
<comment type="caution">
    <text evidence="2">The sequence shown here is derived from an EMBL/GenBank/DDBJ whole genome shotgun (WGS) entry which is preliminary data.</text>
</comment>
<dbReference type="AlphaFoldDB" id="A0A4U0Q7V9"/>
<keyword evidence="1" id="KW-1133">Transmembrane helix</keyword>
<evidence type="ECO:0000313" key="2">
    <source>
        <dbReference type="EMBL" id="TJZ77341.1"/>
    </source>
</evidence>
<evidence type="ECO:0000256" key="1">
    <source>
        <dbReference type="SAM" id="Phobius"/>
    </source>
</evidence>
<dbReference type="Proteomes" id="UP000310016">
    <property type="component" value="Unassembled WGS sequence"/>
</dbReference>
<dbReference type="EMBL" id="SUMF01000002">
    <property type="protein sequence ID" value="TJZ77341.1"/>
    <property type="molecule type" value="Genomic_DNA"/>
</dbReference>
<dbReference type="RefSeq" id="WP_136771817.1">
    <property type="nucleotide sequence ID" value="NZ_CP156074.1"/>
</dbReference>